<feature type="repeat" description="TPR" evidence="1">
    <location>
        <begin position="222"/>
        <end position="255"/>
    </location>
</feature>
<dbReference type="Pfam" id="PF02810">
    <property type="entry name" value="SEC-C"/>
    <property type="match status" value="1"/>
</dbReference>
<keyword evidence="3" id="KW-1185">Reference proteome</keyword>
<dbReference type="InterPro" id="IPR004027">
    <property type="entry name" value="SEC_C_motif"/>
</dbReference>
<dbReference type="InterPro" id="IPR019734">
    <property type="entry name" value="TPR_rpt"/>
</dbReference>
<organism evidence="2 3">
    <name type="scientific">Thiobacillus denitrificans</name>
    <dbReference type="NCBI Taxonomy" id="36861"/>
    <lineage>
        <taxon>Bacteria</taxon>
        <taxon>Pseudomonadati</taxon>
        <taxon>Pseudomonadota</taxon>
        <taxon>Betaproteobacteria</taxon>
        <taxon>Nitrosomonadales</taxon>
        <taxon>Thiobacillaceae</taxon>
        <taxon>Thiobacillus</taxon>
    </lineage>
</organism>
<evidence type="ECO:0000313" key="2">
    <source>
        <dbReference type="EMBL" id="KVW92761.1"/>
    </source>
</evidence>
<name>A0A119CTV3_THIDE</name>
<gene>
    <name evidence="2" type="ORF">ABW22_15430</name>
</gene>
<dbReference type="PATRIC" id="fig|36861.3.peg.2938"/>
<proteinExistence type="predicted"/>
<dbReference type="OrthoDB" id="9816539at2"/>
<dbReference type="AlphaFoldDB" id="A0A119CTV3"/>
<keyword evidence="1" id="KW-0802">TPR repeat</keyword>
<accession>A0A119CTV3</accession>
<dbReference type="EMBL" id="LDUG01000053">
    <property type="protein sequence ID" value="KVW92761.1"/>
    <property type="molecule type" value="Genomic_DNA"/>
</dbReference>
<dbReference type="PROSITE" id="PS50005">
    <property type="entry name" value="TPR"/>
    <property type="match status" value="1"/>
</dbReference>
<dbReference type="Proteomes" id="UP000064243">
    <property type="component" value="Unassembled WGS sequence"/>
</dbReference>
<reference evidence="2 3" key="1">
    <citation type="journal article" date="2015" name="Appl. Environ. Microbiol.">
        <title>Aerobic and Anaerobic Thiosulfate Oxidation by a Cold-Adapted, Subglacial Chemoautotroph.</title>
        <authorList>
            <person name="Harrold Z.R."/>
            <person name="Skidmore M.L."/>
            <person name="Hamilton T.L."/>
            <person name="Desch L."/>
            <person name="Amada K."/>
            <person name="van Gelder W."/>
            <person name="Glover K."/>
            <person name="Roden E.E."/>
            <person name="Boyd E.S."/>
        </authorList>
    </citation>
    <scope>NUCLEOTIDE SEQUENCE [LARGE SCALE GENOMIC DNA]</scope>
    <source>
        <strain evidence="2 3">RG</strain>
    </source>
</reference>
<dbReference type="RefSeq" id="WP_059758880.1">
    <property type="nucleotide sequence ID" value="NZ_LDUG01000053.1"/>
</dbReference>
<dbReference type="SUPFAM" id="SSF48452">
    <property type="entry name" value="TPR-like"/>
    <property type="match status" value="1"/>
</dbReference>
<dbReference type="Gene3D" id="3.10.450.50">
    <property type="match status" value="1"/>
</dbReference>
<protein>
    <submittedName>
        <fullName evidence="2">Uncharacterized protein</fullName>
    </submittedName>
</protein>
<comment type="caution">
    <text evidence="2">The sequence shown here is derived from an EMBL/GenBank/DDBJ whole genome shotgun (WGS) entry which is preliminary data.</text>
</comment>
<dbReference type="Gene3D" id="1.25.40.10">
    <property type="entry name" value="Tetratricopeptide repeat domain"/>
    <property type="match status" value="1"/>
</dbReference>
<dbReference type="SUPFAM" id="SSF103642">
    <property type="entry name" value="Sec-C motif"/>
    <property type="match status" value="1"/>
</dbReference>
<sequence>MENFHAGDAGGIVDELEFLLDSAAQRIGLDEEAAGFMGWFRIYAPLLAPQFMDQLPDDPVFRRGFLMQFARTIWNKTPLPGNHYRPRPLPRPERNQPCLCGSGKKYKHCCQAVEGLEQGLPEFSMLLYVLETVPAKQFADLPFAHMNLDELAYVANTWMSNGSAKEAAKLLEGLFADWEKLDERAEPALYCLLDCYERLNNPLKKKRLLARAMAAPDKALRAAAMQRQCTIYADRGEYDQAWTLFQQAQRLAPDDPGLSHLEILILKSQGEHARAKERAAFWIARLSKDKTGQYADLIAFLRQATDDLGGSMLNVMQEHHPALQQFADLMTRLPAPVCHYTLNPAENSTGPLDPDALLQRLFAQWEPYSRALLESSPAINWQDRLPWLTWLEQQPLAWQSFEILRDIVQALNDTEPRISGMEDDIVLPLLLRAEALLRLVIGQHHAEGRMLEWGWRENRPALGLLASLAFYHAAHDDLQRAIDLMEWCVLTLNPNDNQGLRDPLIHHYLRVNRIDDALRLAARFPRDMAIMQYGHILALYMAGRMDEALALLKQTHADFPEVGKMLVAANPRRPQIREGMVSVGGKDEAWFYREDNLDIWERSGGLAWLRQILHIRQGKQPQT</sequence>
<dbReference type="InterPro" id="IPR011990">
    <property type="entry name" value="TPR-like_helical_dom_sf"/>
</dbReference>
<evidence type="ECO:0000256" key="1">
    <source>
        <dbReference type="PROSITE-ProRule" id="PRU00339"/>
    </source>
</evidence>
<evidence type="ECO:0000313" key="3">
    <source>
        <dbReference type="Proteomes" id="UP000064243"/>
    </source>
</evidence>